<proteinExistence type="predicted"/>
<organism evidence="3 4">
    <name type="scientific">Niveomyces insectorum RCEF 264</name>
    <dbReference type="NCBI Taxonomy" id="1081102"/>
    <lineage>
        <taxon>Eukaryota</taxon>
        <taxon>Fungi</taxon>
        <taxon>Dikarya</taxon>
        <taxon>Ascomycota</taxon>
        <taxon>Pezizomycotina</taxon>
        <taxon>Sordariomycetes</taxon>
        <taxon>Hypocreomycetidae</taxon>
        <taxon>Hypocreales</taxon>
        <taxon>Cordycipitaceae</taxon>
        <taxon>Niveomyces</taxon>
    </lineage>
</organism>
<dbReference type="STRING" id="1081102.A0A167YR63"/>
<evidence type="ECO:0000256" key="2">
    <source>
        <dbReference type="SAM" id="SignalP"/>
    </source>
</evidence>
<feature type="chain" id="PRO_5007894812" evidence="2">
    <location>
        <begin position="19"/>
        <end position="177"/>
    </location>
</feature>
<dbReference type="AlphaFoldDB" id="A0A167YR63"/>
<feature type="compositionally biased region" description="Low complexity" evidence="1">
    <location>
        <begin position="105"/>
        <end position="140"/>
    </location>
</feature>
<name>A0A167YR63_9HYPO</name>
<gene>
    <name evidence="3" type="ORF">SPI_01173</name>
</gene>
<evidence type="ECO:0000313" key="4">
    <source>
        <dbReference type="Proteomes" id="UP000076874"/>
    </source>
</evidence>
<protein>
    <submittedName>
        <fullName evidence="3">Phospholipase d1</fullName>
    </submittedName>
</protein>
<reference evidence="3 4" key="1">
    <citation type="journal article" date="2016" name="Genome Biol. Evol.">
        <title>Divergent and convergent evolution of fungal pathogenicity.</title>
        <authorList>
            <person name="Shang Y."/>
            <person name="Xiao G."/>
            <person name="Zheng P."/>
            <person name="Cen K."/>
            <person name="Zhan S."/>
            <person name="Wang C."/>
        </authorList>
    </citation>
    <scope>NUCLEOTIDE SEQUENCE [LARGE SCALE GENOMIC DNA]</scope>
    <source>
        <strain evidence="3 4">RCEF 264</strain>
    </source>
</reference>
<dbReference type="PROSITE" id="PS51257">
    <property type="entry name" value="PROKAR_LIPOPROTEIN"/>
    <property type="match status" value="1"/>
</dbReference>
<dbReference type="Proteomes" id="UP000076874">
    <property type="component" value="Unassembled WGS sequence"/>
</dbReference>
<feature type="region of interest" description="Disordered" evidence="1">
    <location>
        <begin position="105"/>
        <end position="155"/>
    </location>
</feature>
<evidence type="ECO:0000313" key="3">
    <source>
        <dbReference type="EMBL" id="OAA66597.1"/>
    </source>
</evidence>
<keyword evidence="2" id="KW-0732">Signal</keyword>
<feature type="signal peptide" evidence="2">
    <location>
        <begin position="1"/>
        <end position="18"/>
    </location>
</feature>
<accession>A0A167YR63</accession>
<sequence length="177" mass="17215">MKFFAAALFASTAAAAAAAAAASTTAVSTGSSSSCAAQNILEACLDTENTQLNNCGTSDWDCKCNAYGNIVTCYNNCPNDPTISTVKGQQQIFCGYASQYPSATPTGATKTGGAAEATAPTTGATGAGSSPSASKTTGGSDATHSPSGTATPNSGTDLVLNAGSMLVAVAGMMAALL</sequence>
<dbReference type="EMBL" id="AZHD01000002">
    <property type="protein sequence ID" value="OAA66597.1"/>
    <property type="molecule type" value="Genomic_DNA"/>
</dbReference>
<comment type="caution">
    <text evidence="3">The sequence shown here is derived from an EMBL/GenBank/DDBJ whole genome shotgun (WGS) entry which is preliminary data.</text>
</comment>
<feature type="compositionally biased region" description="Polar residues" evidence="1">
    <location>
        <begin position="142"/>
        <end position="155"/>
    </location>
</feature>
<evidence type="ECO:0000256" key="1">
    <source>
        <dbReference type="SAM" id="MobiDB-lite"/>
    </source>
</evidence>
<dbReference type="OrthoDB" id="2507140at2759"/>
<keyword evidence="4" id="KW-1185">Reference proteome</keyword>